<dbReference type="InterPro" id="IPR032675">
    <property type="entry name" value="LRR_dom_sf"/>
</dbReference>
<accession>A0AA86QIS2</accession>
<keyword evidence="4" id="KW-1185">Reference proteome</keyword>
<dbReference type="InterPro" id="IPR001611">
    <property type="entry name" value="Leu-rich_rpt"/>
</dbReference>
<reference evidence="3 4" key="2">
    <citation type="submission" date="2024-07" db="EMBL/GenBank/DDBJ databases">
        <authorList>
            <person name="Akdeniz Z."/>
        </authorList>
    </citation>
    <scope>NUCLEOTIDE SEQUENCE [LARGE SCALE GENOMIC DNA]</scope>
</reference>
<dbReference type="SUPFAM" id="SSF52075">
    <property type="entry name" value="Outer arm dynein light chain 1"/>
    <property type="match status" value="1"/>
</dbReference>
<organism evidence="2">
    <name type="scientific">Hexamita inflata</name>
    <dbReference type="NCBI Taxonomy" id="28002"/>
    <lineage>
        <taxon>Eukaryota</taxon>
        <taxon>Metamonada</taxon>
        <taxon>Diplomonadida</taxon>
        <taxon>Hexamitidae</taxon>
        <taxon>Hexamitinae</taxon>
        <taxon>Hexamita</taxon>
    </lineage>
</organism>
<dbReference type="Gene3D" id="3.80.10.10">
    <property type="entry name" value="Ribonuclease Inhibitor"/>
    <property type="match status" value="1"/>
</dbReference>
<gene>
    <name evidence="2" type="ORF">HINF_LOCUS47781</name>
    <name evidence="3" type="ORF">HINF_LOCUS60484</name>
</gene>
<dbReference type="Proteomes" id="UP001642409">
    <property type="component" value="Unassembled WGS sequence"/>
</dbReference>
<comment type="caution">
    <text evidence="2">The sequence shown here is derived from an EMBL/GenBank/DDBJ whole genome shotgun (WGS) entry which is preliminary data.</text>
</comment>
<dbReference type="AlphaFoldDB" id="A0AA86QIS2"/>
<dbReference type="PROSITE" id="PS51450">
    <property type="entry name" value="LRR"/>
    <property type="match status" value="1"/>
</dbReference>
<evidence type="ECO:0000313" key="3">
    <source>
        <dbReference type="EMBL" id="CAL6081692.1"/>
    </source>
</evidence>
<dbReference type="EMBL" id="CATOUU010000928">
    <property type="protein sequence ID" value="CAI9960136.1"/>
    <property type="molecule type" value="Genomic_DNA"/>
</dbReference>
<evidence type="ECO:0000313" key="4">
    <source>
        <dbReference type="Proteomes" id="UP001642409"/>
    </source>
</evidence>
<evidence type="ECO:0000313" key="2">
    <source>
        <dbReference type="EMBL" id="CAI9960136.1"/>
    </source>
</evidence>
<dbReference type="EMBL" id="CAXDID020000354">
    <property type="protein sequence ID" value="CAL6081692.1"/>
    <property type="molecule type" value="Genomic_DNA"/>
</dbReference>
<feature type="compositionally biased region" description="Basic and acidic residues" evidence="1">
    <location>
        <begin position="612"/>
        <end position="653"/>
    </location>
</feature>
<name>A0AA86QIS2_9EUKA</name>
<protein>
    <submittedName>
        <fullName evidence="2">Leucine-rich repeat domain superfamily</fullName>
    </submittedName>
    <submittedName>
        <fullName evidence="3">Leucine-rich_repeat domain superfamily</fullName>
    </submittedName>
</protein>
<feature type="compositionally biased region" description="Basic and acidic residues" evidence="1">
    <location>
        <begin position="581"/>
        <end position="591"/>
    </location>
</feature>
<reference evidence="2" key="1">
    <citation type="submission" date="2023-06" db="EMBL/GenBank/DDBJ databases">
        <authorList>
            <person name="Kurt Z."/>
        </authorList>
    </citation>
    <scope>NUCLEOTIDE SEQUENCE</scope>
</reference>
<proteinExistence type="predicted"/>
<sequence length="653" mass="75649">MNEDYINTDDLLLVEPSPLNERTKRKCEFLDISKSSLSNYKFIERFQNLTQLIARQCKLTTFNQIPINILKNLQILDVQDNYIQTLRDLPKQLILQNLYLQSNPIKYDQELMLFSALPEIQIIDIEKTKINSAKLLTQILKNNFQNFSIQEGVDVQKVHFELKLSGKTLKNIKIGARIASQNMTIPNGIVQLHVYQLSKTRLSELIRADMHIRLILGQYTELDIGSVDDLYSILVVGIEYSQQLVLQYYNFVNEKIQFKEVINLMEQKSNILLRASQIIDKSLISSQYGQQSPNTTNITNLESTAAFSQKMYKLSQPQINTWMKVIPSVNIQKSTYFVSTLGYSQIINSVTEYYQINYKQAKQQFLNSLDSLIIQEMDNTAQFTINNTSFDIQLTRKALNNYYLTESYRLIFCRVETDTGFHSLVQMPFMDNDPKAILKVNPGRLTIEFLGEFEGPLRYLFFQDNQLILETPSCHLDIEKLDRQSGLFCGVVIGKEEVKTDSIYIKKYPQFHTDMKLNSSQILLNSSVIEPKQPLNQTNLSNSLTQQQLNTNSQIQNVQPSPEPKPVQQPVQIVQKEPEPIISEPKEKLIEPDSAQPSQNEHDSEPEEEEYLSPKELKQRQAEEKKMQKMREAEQKKEEKRLKAEEKKKNKGK</sequence>
<evidence type="ECO:0000256" key="1">
    <source>
        <dbReference type="SAM" id="MobiDB-lite"/>
    </source>
</evidence>
<feature type="region of interest" description="Disordered" evidence="1">
    <location>
        <begin position="581"/>
        <end position="653"/>
    </location>
</feature>